<evidence type="ECO:0000313" key="2">
    <source>
        <dbReference type="Proteomes" id="UP000247233"/>
    </source>
</evidence>
<dbReference type="PANTHER" id="PTHR34144:SF7">
    <property type="entry name" value="EXPORT PROTEIN (CAP59), PUTATIVE (AFU_ORTHOLOGUE AFUA_7G05020)-RELATED"/>
    <property type="match status" value="1"/>
</dbReference>
<dbReference type="PANTHER" id="PTHR34144">
    <property type="entry name" value="CHROMOSOME 8, WHOLE GENOME SHOTGUN SEQUENCE"/>
    <property type="match status" value="1"/>
</dbReference>
<dbReference type="Proteomes" id="UP000247233">
    <property type="component" value="Unassembled WGS sequence"/>
</dbReference>
<dbReference type="STRING" id="1448321.A0A317VSN1"/>
<comment type="caution">
    <text evidence="1">The sequence shown here is derived from an EMBL/GenBank/DDBJ whole genome shotgun (WGS) entry which is preliminary data.</text>
</comment>
<dbReference type="EMBL" id="MSFL01000018">
    <property type="protein sequence ID" value="PWY77384.1"/>
    <property type="molecule type" value="Genomic_DNA"/>
</dbReference>
<name>A0A317VSN1_9EURO</name>
<gene>
    <name evidence="1" type="ORF">BO70DRAFT_339087</name>
</gene>
<dbReference type="AlphaFoldDB" id="A0A317VSN1"/>
<proteinExistence type="predicted"/>
<dbReference type="VEuPathDB" id="FungiDB:BO70DRAFT_339087"/>
<dbReference type="InterPro" id="IPR021047">
    <property type="entry name" value="Mannosyltransferase_CMT1"/>
</dbReference>
<reference evidence="1 2" key="1">
    <citation type="submission" date="2016-12" db="EMBL/GenBank/DDBJ databases">
        <title>The genomes of Aspergillus section Nigri reveals drivers in fungal speciation.</title>
        <authorList>
            <consortium name="DOE Joint Genome Institute"/>
            <person name="Vesth T.C."/>
            <person name="Nybo J."/>
            <person name="Theobald S."/>
            <person name="Brandl J."/>
            <person name="Frisvad J.C."/>
            <person name="Nielsen K.F."/>
            <person name="Lyhne E.K."/>
            <person name="Kogle M.E."/>
            <person name="Kuo A."/>
            <person name="Riley R."/>
            <person name="Clum A."/>
            <person name="Nolan M."/>
            <person name="Lipzen A."/>
            <person name="Salamov A."/>
            <person name="Henrissat B."/>
            <person name="Wiebenga A."/>
            <person name="De Vries R.P."/>
            <person name="Grigoriev I.V."/>
            <person name="Mortensen U.H."/>
            <person name="Andersen M.R."/>
            <person name="Baker S.E."/>
        </authorList>
    </citation>
    <scope>NUCLEOTIDE SEQUENCE [LARGE SCALE GENOMIC DNA]</scope>
    <source>
        <strain evidence="1 2">CBS 117.55</strain>
    </source>
</reference>
<protein>
    <submittedName>
        <fullName evidence="1">Putative polysaccharide export protein</fullName>
    </submittedName>
</protein>
<dbReference type="Pfam" id="PF11735">
    <property type="entry name" value="CAP59_mtransfer"/>
    <property type="match status" value="1"/>
</dbReference>
<dbReference type="OrthoDB" id="262547at2759"/>
<dbReference type="RefSeq" id="XP_025397957.1">
    <property type="nucleotide sequence ID" value="XM_025541234.1"/>
</dbReference>
<dbReference type="GeneID" id="37063471"/>
<sequence length="415" mass="47467">MTDNPMAFDLSRITPRRPGRRRRCFLLLGFLALACWATLDALYHFVYHHHRVTAAVAVRPPPSPQPERIYIASVHWNTEAILRSHWNEAVIRLAEKWGAGNVFVSVFESGSWDNTKGALRDLDRDLDRLGVRRNITLSPTTHREEISAIPSSEGWVDTPRGQKELRRIPYLARIRNWTLRPLEDLQRQGILFDKILFLGDVVFTVDDIIALLRTNDGVYSAACSLDFMRPPAYYDTFALRDSEGDGHLMPTWPYFRSTDSRNALLSMSPIPVKSCWNGIVAMPTEPFLSPTPLRFRGIPDSLAQFHLEASECCLIHADNPLSRALGVYLNPLVRVGYTGAAYAAVHPFWLSPRYIALGVWQSRLRRWLTTTFFQKFVVRRRVALWQANSNDRHEVGEFCLTDEMQVLIANGWAHV</sequence>
<organism evidence="1 2">
    <name type="scientific">Aspergillus heteromorphus CBS 117.55</name>
    <dbReference type="NCBI Taxonomy" id="1448321"/>
    <lineage>
        <taxon>Eukaryota</taxon>
        <taxon>Fungi</taxon>
        <taxon>Dikarya</taxon>
        <taxon>Ascomycota</taxon>
        <taxon>Pezizomycotina</taxon>
        <taxon>Eurotiomycetes</taxon>
        <taxon>Eurotiomycetidae</taxon>
        <taxon>Eurotiales</taxon>
        <taxon>Aspergillaceae</taxon>
        <taxon>Aspergillus</taxon>
        <taxon>Aspergillus subgen. Circumdati</taxon>
    </lineage>
</organism>
<keyword evidence="2" id="KW-1185">Reference proteome</keyword>
<accession>A0A317VSN1</accession>
<evidence type="ECO:0000313" key="1">
    <source>
        <dbReference type="EMBL" id="PWY77384.1"/>
    </source>
</evidence>